<feature type="compositionally biased region" description="Polar residues" evidence="1">
    <location>
        <begin position="121"/>
        <end position="130"/>
    </location>
</feature>
<sequence length="130" mass="14480">MQQQKLQNKCRKSQINKSCLAVEGVSMGHMGGTSGGSSTRMEDNDEDKSQRQRQRQRQTSDYTATHSLSTLLAQSFPPPFLFGDIRCRTTQQLTEFWMGKLAFDSAGADCSPRPSEEALDTQESLEAQEA</sequence>
<feature type="region of interest" description="Disordered" evidence="1">
    <location>
        <begin position="106"/>
        <end position="130"/>
    </location>
</feature>
<name>Q6IGB1_DROME</name>
<accession>Q6IGB1</accession>
<dbReference type="AlphaFoldDB" id="Q6IGB1"/>
<reference evidence="2" key="1">
    <citation type="journal article" date="2003" name="Genome Biol.">
        <title>An integrated gene annotation and transcriptional profiling approach towards the full gene content of the Drosophila genome.</title>
        <authorList>
            <person name="Hild M."/>
            <person name="Beckmann B."/>
            <person name="Haas S.A."/>
            <person name="Koch B."/>
            <person name="Solovyev V."/>
            <person name="Busold C."/>
            <person name="Fellenberg K."/>
            <person name="Boutros M."/>
            <person name="Vingron M."/>
            <person name="Sauer F."/>
            <person name="Hoheisel J.D."/>
            <person name="Paro R."/>
        </authorList>
    </citation>
    <scope>NUCLEOTIDE SEQUENCE</scope>
</reference>
<proteinExistence type="predicted"/>
<evidence type="ECO:0000256" key="1">
    <source>
        <dbReference type="SAM" id="MobiDB-lite"/>
    </source>
</evidence>
<dbReference type="EMBL" id="BK003855">
    <property type="protein sequence ID" value="DAA02553.1"/>
    <property type="molecule type" value="Genomic_DNA"/>
</dbReference>
<organism evidence="2">
    <name type="scientific">Drosophila melanogaster</name>
    <name type="common">Fruit fly</name>
    <dbReference type="NCBI Taxonomy" id="7227"/>
    <lineage>
        <taxon>Eukaryota</taxon>
        <taxon>Metazoa</taxon>
        <taxon>Ecdysozoa</taxon>
        <taxon>Arthropoda</taxon>
        <taxon>Hexapoda</taxon>
        <taxon>Insecta</taxon>
        <taxon>Pterygota</taxon>
        <taxon>Neoptera</taxon>
        <taxon>Endopterygota</taxon>
        <taxon>Diptera</taxon>
        <taxon>Brachycera</taxon>
        <taxon>Muscomorpha</taxon>
        <taxon>Ephydroidea</taxon>
        <taxon>Drosophilidae</taxon>
        <taxon>Drosophila</taxon>
        <taxon>Sophophora</taxon>
    </lineage>
</organism>
<evidence type="ECO:0000313" key="2">
    <source>
        <dbReference type="EMBL" id="DAA02553.1"/>
    </source>
</evidence>
<feature type="region of interest" description="Disordered" evidence="1">
    <location>
        <begin position="23"/>
        <end position="66"/>
    </location>
</feature>
<protein>
    <submittedName>
        <fullName evidence="2">HDC06759</fullName>
    </submittedName>
</protein>
<gene>
    <name evidence="2" type="ORF">HDC06759</name>
</gene>